<comment type="caution">
    <text evidence="10">The sequence shown here is derived from an EMBL/GenBank/DDBJ whole genome shotgun (WGS) entry which is preliminary data.</text>
</comment>
<keyword evidence="3" id="KW-0597">Phosphoprotein</keyword>
<dbReference type="GO" id="GO:0033068">
    <property type="term" value="P:macrolide biosynthetic process"/>
    <property type="evidence" value="ECO:0007669"/>
    <property type="project" value="UniProtKB-ARBA"/>
</dbReference>
<dbReference type="InterPro" id="IPR014030">
    <property type="entry name" value="Ketoacyl_synth_N"/>
</dbReference>
<dbReference type="InterPro" id="IPR020841">
    <property type="entry name" value="PKS_Beta-ketoAc_synthase_dom"/>
</dbReference>
<dbReference type="InterPro" id="IPR036736">
    <property type="entry name" value="ACP-like_sf"/>
</dbReference>
<dbReference type="CDD" id="cd00833">
    <property type="entry name" value="PKS"/>
    <property type="match status" value="1"/>
</dbReference>
<dbReference type="Gene3D" id="3.40.50.720">
    <property type="entry name" value="NAD(P)-binding Rossmann-like Domain"/>
    <property type="match status" value="1"/>
</dbReference>
<dbReference type="InterPro" id="IPR042104">
    <property type="entry name" value="PKS_dehydratase_sf"/>
</dbReference>
<dbReference type="EMBL" id="BMSX01000028">
    <property type="protein sequence ID" value="GGR52523.1"/>
    <property type="molecule type" value="Genomic_DNA"/>
</dbReference>
<dbReference type="InterPro" id="IPR014031">
    <property type="entry name" value="Ketoacyl_synth_C"/>
</dbReference>
<reference evidence="10" key="1">
    <citation type="journal article" date="2014" name="Int. J. Syst. Evol. Microbiol.">
        <title>Complete genome sequence of Corynebacterium casei LMG S-19264T (=DSM 44701T), isolated from a smear-ripened cheese.</title>
        <authorList>
            <consortium name="US DOE Joint Genome Institute (JGI-PGF)"/>
            <person name="Walter F."/>
            <person name="Albersmeier A."/>
            <person name="Kalinowski J."/>
            <person name="Ruckert C."/>
        </authorList>
    </citation>
    <scope>NUCLEOTIDE SEQUENCE</scope>
    <source>
        <strain evidence="10">JCM 4346</strain>
    </source>
</reference>
<dbReference type="SMART" id="SM00824">
    <property type="entry name" value="PKS_TE"/>
    <property type="match status" value="1"/>
</dbReference>
<feature type="domain" description="Carrier" evidence="8">
    <location>
        <begin position="1785"/>
        <end position="1862"/>
    </location>
</feature>
<feature type="region of interest" description="Disordered" evidence="7">
    <location>
        <begin position="1203"/>
        <end position="1224"/>
    </location>
</feature>
<dbReference type="InterPro" id="IPR016036">
    <property type="entry name" value="Malonyl_transacylase_ACP-bd"/>
</dbReference>
<dbReference type="PROSITE" id="PS00606">
    <property type="entry name" value="KS3_1"/>
    <property type="match status" value="1"/>
</dbReference>
<dbReference type="SUPFAM" id="SSF52151">
    <property type="entry name" value="FabD/lysophospholipase-like"/>
    <property type="match status" value="1"/>
</dbReference>
<dbReference type="Gene3D" id="1.10.1200.10">
    <property type="entry name" value="ACP-like"/>
    <property type="match status" value="3"/>
</dbReference>
<dbReference type="InterPro" id="IPR001227">
    <property type="entry name" value="Ac_transferase_dom_sf"/>
</dbReference>
<dbReference type="Proteomes" id="UP000658320">
    <property type="component" value="Unassembled WGS sequence"/>
</dbReference>
<dbReference type="SUPFAM" id="SSF55048">
    <property type="entry name" value="Probable ACP-binding domain of malonyl-CoA ACP transacylase"/>
    <property type="match status" value="1"/>
</dbReference>
<dbReference type="Pfam" id="PF00109">
    <property type="entry name" value="ketoacyl-synt"/>
    <property type="match status" value="1"/>
</dbReference>
<feature type="compositionally biased region" description="Basic and acidic residues" evidence="7">
    <location>
        <begin position="566"/>
        <end position="580"/>
    </location>
</feature>
<dbReference type="Pfam" id="PF08659">
    <property type="entry name" value="KR"/>
    <property type="match status" value="1"/>
</dbReference>
<dbReference type="Gene3D" id="3.30.70.250">
    <property type="entry name" value="Malonyl-CoA ACP transacylase, ACP-binding"/>
    <property type="match status" value="1"/>
</dbReference>
<dbReference type="SUPFAM" id="SSF53901">
    <property type="entry name" value="Thiolase-like"/>
    <property type="match status" value="1"/>
</dbReference>
<keyword evidence="6" id="KW-0012">Acyltransferase</keyword>
<dbReference type="InterPro" id="IPR049552">
    <property type="entry name" value="PKS_DH_N"/>
</dbReference>
<evidence type="ECO:0000256" key="7">
    <source>
        <dbReference type="SAM" id="MobiDB-lite"/>
    </source>
</evidence>
<comment type="pathway">
    <text evidence="1">Antibiotic biosynthesis.</text>
</comment>
<dbReference type="PANTHER" id="PTHR43775">
    <property type="entry name" value="FATTY ACID SYNTHASE"/>
    <property type="match status" value="1"/>
</dbReference>
<dbReference type="InterPro" id="IPR050091">
    <property type="entry name" value="PKS_NRPS_Biosynth_Enz"/>
</dbReference>
<dbReference type="PROSITE" id="PS52004">
    <property type="entry name" value="KS3_2"/>
    <property type="match status" value="1"/>
</dbReference>
<gene>
    <name evidence="10" type="ORF">GCM10010251_82010</name>
</gene>
<dbReference type="InterPro" id="IPR013968">
    <property type="entry name" value="PKS_KR"/>
</dbReference>
<dbReference type="SMART" id="SM00823">
    <property type="entry name" value="PKS_PP"/>
    <property type="match status" value="2"/>
</dbReference>
<keyword evidence="5" id="KW-0045">Antibiotic biosynthesis</keyword>
<dbReference type="InterPro" id="IPR029058">
    <property type="entry name" value="AB_hydrolase_fold"/>
</dbReference>
<dbReference type="Pfam" id="PF00975">
    <property type="entry name" value="Thioesterase"/>
    <property type="match status" value="1"/>
</dbReference>
<dbReference type="SUPFAM" id="SSF47336">
    <property type="entry name" value="ACP-like"/>
    <property type="match status" value="3"/>
</dbReference>
<name>A0A918KZ70_9ACTN</name>
<dbReference type="FunFam" id="3.40.47.10:FF:000019">
    <property type="entry name" value="Polyketide synthase type I"/>
    <property type="match status" value="1"/>
</dbReference>
<dbReference type="Pfam" id="PF16197">
    <property type="entry name" value="KAsynt_C_assoc"/>
    <property type="match status" value="1"/>
</dbReference>
<dbReference type="Gene3D" id="3.40.366.10">
    <property type="entry name" value="Malonyl-Coenzyme A Acyl Carrier Protein, domain 2"/>
    <property type="match status" value="1"/>
</dbReference>
<dbReference type="GO" id="GO:0031177">
    <property type="term" value="F:phosphopantetheine binding"/>
    <property type="evidence" value="ECO:0007669"/>
    <property type="project" value="InterPro"/>
</dbReference>
<dbReference type="InterPro" id="IPR009081">
    <property type="entry name" value="PP-bd_ACP"/>
</dbReference>
<evidence type="ECO:0000259" key="8">
    <source>
        <dbReference type="PROSITE" id="PS50075"/>
    </source>
</evidence>
<evidence type="ECO:0000256" key="2">
    <source>
        <dbReference type="ARBA" id="ARBA00022450"/>
    </source>
</evidence>
<proteinExistence type="predicted"/>
<dbReference type="SMART" id="SM00827">
    <property type="entry name" value="PKS_AT"/>
    <property type="match status" value="1"/>
</dbReference>
<dbReference type="Pfam" id="PF00698">
    <property type="entry name" value="Acyl_transf_1"/>
    <property type="match status" value="1"/>
</dbReference>
<dbReference type="Gene3D" id="3.40.47.10">
    <property type="match status" value="1"/>
</dbReference>
<keyword evidence="2" id="KW-0596">Phosphopantetheine</keyword>
<evidence type="ECO:0000313" key="10">
    <source>
        <dbReference type="EMBL" id="GGR52523.1"/>
    </source>
</evidence>
<dbReference type="InterPro" id="IPR020802">
    <property type="entry name" value="TesA-like"/>
</dbReference>
<evidence type="ECO:0000313" key="11">
    <source>
        <dbReference type="Proteomes" id="UP000658320"/>
    </source>
</evidence>
<feature type="region of interest" description="Disordered" evidence="7">
    <location>
        <begin position="557"/>
        <end position="580"/>
    </location>
</feature>
<evidence type="ECO:0000256" key="4">
    <source>
        <dbReference type="ARBA" id="ARBA00022679"/>
    </source>
</evidence>
<feature type="domain" description="Carrier" evidence="8">
    <location>
        <begin position="33"/>
        <end position="107"/>
    </location>
</feature>
<dbReference type="Pfam" id="PF00550">
    <property type="entry name" value="PP-binding"/>
    <property type="match status" value="2"/>
</dbReference>
<dbReference type="Gene3D" id="3.10.129.110">
    <property type="entry name" value="Polyketide synthase dehydratase"/>
    <property type="match status" value="1"/>
</dbReference>
<dbReference type="InterPro" id="IPR020806">
    <property type="entry name" value="PKS_PP-bd"/>
</dbReference>
<dbReference type="Gene3D" id="3.40.50.1820">
    <property type="entry name" value="alpha/beta hydrolase"/>
    <property type="match status" value="1"/>
</dbReference>
<dbReference type="GO" id="GO:0004315">
    <property type="term" value="F:3-oxoacyl-[acyl-carrier-protein] synthase activity"/>
    <property type="evidence" value="ECO:0007669"/>
    <property type="project" value="InterPro"/>
</dbReference>
<dbReference type="SUPFAM" id="SSF51735">
    <property type="entry name" value="NAD(P)-binding Rossmann-fold domains"/>
    <property type="match status" value="2"/>
</dbReference>
<dbReference type="PROSITE" id="PS50075">
    <property type="entry name" value="CARRIER"/>
    <property type="match status" value="2"/>
</dbReference>
<dbReference type="InterPro" id="IPR014043">
    <property type="entry name" value="Acyl_transferase_dom"/>
</dbReference>
<evidence type="ECO:0000256" key="6">
    <source>
        <dbReference type="ARBA" id="ARBA00023315"/>
    </source>
</evidence>
<dbReference type="Pfam" id="PF02801">
    <property type="entry name" value="Ketoacyl-synt_C"/>
    <property type="match status" value="1"/>
</dbReference>
<evidence type="ECO:0000256" key="1">
    <source>
        <dbReference type="ARBA" id="ARBA00004792"/>
    </source>
</evidence>
<dbReference type="PANTHER" id="PTHR43775:SF37">
    <property type="entry name" value="SI:DKEY-61P9.11"/>
    <property type="match status" value="1"/>
</dbReference>
<dbReference type="GO" id="GO:0006633">
    <property type="term" value="P:fatty acid biosynthetic process"/>
    <property type="evidence" value="ECO:0007669"/>
    <property type="project" value="InterPro"/>
</dbReference>
<evidence type="ECO:0000259" key="9">
    <source>
        <dbReference type="PROSITE" id="PS52004"/>
    </source>
</evidence>
<dbReference type="InterPro" id="IPR016039">
    <property type="entry name" value="Thiolase-like"/>
</dbReference>
<dbReference type="InterPro" id="IPR057326">
    <property type="entry name" value="KR_dom"/>
</dbReference>
<evidence type="ECO:0000256" key="5">
    <source>
        <dbReference type="ARBA" id="ARBA00023194"/>
    </source>
</evidence>
<organism evidence="10 11">
    <name type="scientific">Streptomyces aurantiogriseus</name>
    <dbReference type="NCBI Taxonomy" id="66870"/>
    <lineage>
        <taxon>Bacteria</taxon>
        <taxon>Bacillati</taxon>
        <taxon>Actinomycetota</taxon>
        <taxon>Actinomycetes</taxon>
        <taxon>Kitasatosporales</taxon>
        <taxon>Streptomycetaceae</taxon>
        <taxon>Streptomyces</taxon>
    </lineage>
</organism>
<feature type="domain" description="Ketosynthase family 3 (KS3)" evidence="9">
    <location>
        <begin position="127"/>
        <end position="553"/>
    </location>
</feature>
<dbReference type="SUPFAM" id="SSF53474">
    <property type="entry name" value="alpha/beta-Hydrolases"/>
    <property type="match status" value="1"/>
</dbReference>
<dbReference type="CDD" id="cd08955">
    <property type="entry name" value="KR_2_FAS_SDR_x"/>
    <property type="match status" value="1"/>
</dbReference>
<dbReference type="SMART" id="SM00825">
    <property type="entry name" value="PKS_KS"/>
    <property type="match status" value="1"/>
</dbReference>
<accession>A0A918KZ70</accession>
<protein>
    <submittedName>
        <fullName evidence="10">Polyketide synthase</fullName>
    </submittedName>
</protein>
<dbReference type="InterPro" id="IPR016035">
    <property type="entry name" value="Acyl_Trfase/lysoPLipase"/>
</dbReference>
<feature type="region of interest" description="Disordered" evidence="7">
    <location>
        <begin position="1"/>
        <end position="29"/>
    </location>
</feature>
<feature type="region of interest" description="Disordered" evidence="7">
    <location>
        <begin position="1868"/>
        <end position="1889"/>
    </location>
</feature>
<keyword evidence="11" id="KW-1185">Reference proteome</keyword>
<sequence>MTTARGGEAEARPPSAEHPPPTGAPGTATPAAAEIRSMLRHLVADLCGVPGDELDGERPLTEYGLTSRQAVGLSGRLEQLLNRTLPATLVWENPSIEQLVRSLAPGNPPERSACAPTEAEGMDHTGSHAIAVLGIGCRLPGGIHGPDAFWEGLLAGKDAVGQVPDERWEDFDDGASETAAVLARTTRWGAFLDDVEGFDADFFGIEPGEADVMDPQQRLLLEVGCEALDHAGIPLPSLHGSATGVFVGLSALEYGHLTTADLSEVTPWTSTGAAGSIAANRMSYLLDLRGPSMTIDSACSSSLVAVHQACRSLRNGECDTALAAGVNVLLSPAVTANFDQIGVLAPDGRCKPFDARADGIVRGEGCGVVVLKRLTDAQRDGDRILAVIRGTAVNSDGRSAGLMAPNPAAQEALLRSALRDAGTEAADIGYVEAHGTGTLLGDPIEAGALGAVLGRDRPAGQPLLIGSVKSNLGHLEGAAGIVGLIKTVLSLHHGKLPASLHFQSPNPHIDFTELGLRVVAEPTPWPAERGRPALAGVSAFGFGGTNAHAILEQAPQPAPLPAEAPEPSHRGDTDGRERTAEGVPHILVVTARSQDRLGDVATGLAHWLNAQGGALPLADVCHTLAHQRRGPASAAVVGRGRHDLTAALVALAKGESPACVVAPRTAQDSETDRKTPRRPVLVFSGYGSQWDGMGRRLLADDPVFAASVGELDPVFEAETGSPLRDLISRTDQGTSVDRTQPLLFGLQLALANTLRAYGVEPAAVIGHSMGEVTAAVVAGALDTRDGLRVILNRSTRLAAIDQEQAGAMAAVELPEEARADILGRYPDVGIAVYASPQRCTVTGPSEPVARLVEELEGQGRLARLLSVRAAGHSPAVDPVLPALRDALDGISPRSATIPWYGTVLDDARADVHADADYWCANVRRPVRFQQAVAAAAADGHDVFLEISPHPIAVVPISETLDAVSPGCGRVLPTVHRNSDESVQLRTALAELHLSGTEGLARQLWPEGKRVTVPSPPWRHVPHWFRSGSLSRRPSGAGGHSLLGARVEDPGTDRVLWHGDLGTDGWNQQPATLHGRPVLSLPACAELVIAAATATSATAIEAVRIENLAVHHWLPISARTPVTTVWEPAGRDQATVGIHSRSASGAWLCHASARVLTRPEPLTRRGPGGAAPFEVGLPVPTAEEHAPDRRPHGKLLHTVLHAPAGRDRTDGEVPGADPAPSATEDVPVSVQSLQVQLRAPAPAECRVQCLPRTGEPTTGDASGRSLHRGLWDIHAEDAGGRELIVAQGMRLRAIEPAEVPQPLEETTYEIEWEKAPVALPSPPTHVLLLTDQSDGSGNPYAAPLKSALQEQGVEVAIADRRADSFDSLLETWREETHDGRAALVMLLTDGAEPTGACPGLHAAADVARRLASDPRHLSVPRLWLVTERAQSVVPGETGNPDLASLRGLVRVLALEHPALRATLVDIDVQPGLVDDLALELLSDGEADEVAWRGGTRFVARLAAADSNDAPVRVPFARPDGAYIVTGGLTGLGLATTRRLAEQGAGRIVLNGRRTPSPATQAVLTALGELGTSLVVVQGDVAQPGVAARLVEAALSEGHALCGVAHAAAVIHDHMITDLQSSDIDAVFRPKVTGALQLEAATAGHDLDWWLAYSSAAALFGSPGQAAYAAANAWLDAHAHRRRAVGLPATAIAWGPWAEVGAAPQNPAVNSALALEPITLAEGLDALQALATRGRAHTGVVHLDARRVLEAFPGLDAVPFFAGVLRASGLPDDDWDGPGGIETLGEAAPAKVYERLVKRTAAVMGRAVQDLDENTPLTDLGLDSLMTVRIQNAAKQDFAVALPAPFLLRGASLRALGDAVLRELGLVRSDPSDATAAGQPAGQERVSTGTIPALPTTLGPRDAAERLVAGVWNEILGRRPEDVNQDFIAAGGDQRTAHDVVEGIRRRLDATAPHLTAEHVLAHSTVATLAELIRPVVNGTGESVLRVLRDVQPGAHRPALFTFHPAGGPTSVYRPLVQLLPTTQPVYGFDRVDSLRTMEEKADHYLGLIRELQPQGPYHLLGWSFGGCLAYEVARRLRETDEAVGFLGLVDTILQAALPGLDSKEMLIKRFGRFAEYVEKTYGHRLDLPYEELAATPDEQQIDVVMRRVAEAGLDMSPGIMEHQRTSYVDARVGERYRPQPYPGHVVLYRAQEAQRLTTALDPRYVRSEADLGWAPLCPSLEVVPVPGDHLSLIDPPHVEVIARHLTKALDRQGT</sequence>
<dbReference type="InterPro" id="IPR036291">
    <property type="entry name" value="NAD(P)-bd_dom_sf"/>
</dbReference>
<dbReference type="InterPro" id="IPR001031">
    <property type="entry name" value="Thioesterase"/>
</dbReference>
<dbReference type="Pfam" id="PF21089">
    <property type="entry name" value="PKS_DH_N"/>
    <property type="match status" value="1"/>
</dbReference>
<dbReference type="SMART" id="SM00822">
    <property type="entry name" value="PKS_KR"/>
    <property type="match status" value="1"/>
</dbReference>
<dbReference type="SMART" id="SM00826">
    <property type="entry name" value="PKS_DH"/>
    <property type="match status" value="1"/>
</dbReference>
<dbReference type="GO" id="GO:0004312">
    <property type="term" value="F:fatty acid synthase activity"/>
    <property type="evidence" value="ECO:0007669"/>
    <property type="project" value="TreeGrafter"/>
</dbReference>
<evidence type="ECO:0000256" key="3">
    <source>
        <dbReference type="ARBA" id="ARBA00022553"/>
    </source>
</evidence>
<dbReference type="InterPro" id="IPR018201">
    <property type="entry name" value="Ketoacyl_synth_AS"/>
</dbReference>
<keyword evidence="4" id="KW-0808">Transferase</keyword>
<reference evidence="10" key="2">
    <citation type="submission" date="2020-09" db="EMBL/GenBank/DDBJ databases">
        <authorList>
            <person name="Sun Q."/>
            <person name="Ohkuma M."/>
        </authorList>
    </citation>
    <scope>NUCLEOTIDE SEQUENCE</scope>
    <source>
        <strain evidence="10">JCM 4346</strain>
    </source>
</reference>
<dbReference type="InterPro" id="IPR020807">
    <property type="entry name" value="PKS_DH"/>
</dbReference>
<dbReference type="InterPro" id="IPR032821">
    <property type="entry name" value="PKS_assoc"/>
</dbReference>